<evidence type="ECO:0000313" key="2">
    <source>
        <dbReference type="EMBL" id="QRG06930.1"/>
    </source>
</evidence>
<dbReference type="InterPro" id="IPR023606">
    <property type="entry name" value="CoA-Trfase_III_dom_1_sf"/>
</dbReference>
<organism evidence="2 3">
    <name type="scientific">Xanthobacter dioxanivorans</name>
    <dbReference type="NCBI Taxonomy" id="2528964"/>
    <lineage>
        <taxon>Bacteria</taxon>
        <taxon>Pseudomonadati</taxon>
        <taxon>Pseudomonadota</taxon>
        <taxon>Alphaproteobacteria</taxon>
        <taxon>Hyphomicrobiales</taxon>
        <taxon>Xanthobacteraceae</taxon>
        <taxon>Xanthobacter</taxon>
    </lineage>
</organism>
<dbReference type="PANTHER" id="PTHR48207:SF3">
    <property type="entry name" value="SUCCINATE--HYDROXYMETHYLGLUTARATE COA-TRANSFERASE"/>
    <property type="match status" value="1"/>
</dbReference>
<dbReference type="RefSeq" id="WP_203193840.1">
    <property type="nucleotide sequence ID" value="NZ_CP063362.1"/>
</dbReference>
<dbReference type="Gene3D" id="3.40.50.10540">
    <property type="entry name" value="Crotonobetainyl-coa:carnitine coa-transferase, domain 1"/>
    <property type="match status" value="1"/>
</dbReference>
<dbReference type="SUPFAM" id="SSF89796">
    <property type="entry name" value="CoA-transferase family III (CaiB/BaiF)"/>
    <property type="match status" value="1"/>
</dbReference>
<dbReference type="InterPro" id="IPR050483">
    <property type="entry name" value="CoA-transferase_III_domain"/>
</dbReference>
<dbReference type="GO" id="GO:0008410">
    <property type="term" value="F:CoA-transferase activity"/>
    <property type="evidence" value="ECO:0007669"/>
    <property type="project" value="TreeGrafter"/>
</dbReference>
<dbReference type="KEGG" id="xdi:EZH22_00235"/>
<evidence type="ECO:0000256" key="1">
    <source>
        <dbReference type="ARBA" id="ARBA00022679"/>
    </source>
</evidence>
<dbReference type="AlphaFoldDB" id="A0A974PNP9"/>
<keyword evidence="3" id="KW-1185">Reference proteome</keyword>
<dbReference type="Pfam" id="PF02515">
    <property type="entry name" value="CoA_transf_3"/>
    <property type="match status" value="1"/>
</dbReference>
<gene>
    <name evidence="2" type="ORF">EZH22_00235</name>
</gene>
<dbReference type="EMBL" id="CP063362">
    <property type="protein sequence ID" value="QRG06930.1"/>
    <property type="molecule type" value="Genomic_DNA"/>
</dbReference>
<accession>A0A974PNP9</accession>
<evidence type="ECO:0000313" key="3">
    <source>
        <dbReference type="Proteomes" id="UP000596427"/>
    </source>
</evidence>
<dbReference type="InterPro" id="IPR003673">
    <property type="entry name" value="CoA-Trfase_fam_III"/>
</dbReference>
<dbReference type="Gene3D" id="3.30.1540.10">
    <property type="entry name" value="formyl-coa transferase, domain 3"/>
    <property type="match status" value="1"/>
</dbReference>
<name>A0A974PNP9_9HYPH</name>
<proteinExistence type="predicted"/>
<dbReference type="Proteomes" id="UP000596427">
    <property type="component" value="Chromosome"/>
</dbReference>
<dbReference type="PANTHER" id="PTHR48207">
    <property type="entry name" value="SUCCINATE--HYDROXYMETHYLGLUTARATE COA-TRANSFERASE"/>
    <property type="match status" value="1"/>
</dbReference>
<keyword evidence="1 2" id="KW-0808">Transferase</keyword>
<dbReference type="InterPro" id="IPR044855">
    <property type="entry name" value="CoA-Trfase_III_dom3_sf"/>
</dbReference>
<protein>
    <submittedName>
        <fullName evidence="2">CoA transferase</fullName>
    </submittedName>
</protein>
<reference evidence="2 3" key="1">
    <citation type="submission" date="2020-10" db="EMBL/GenBank/DDBJ databases">
        <title>Degradation of 1,4-Dioxane by Xanthobacter sp. YN2, via a Novel Group-2 Soluble Di-Iron Monooxygenase.</title>
        <authorList>
            <person name="Ma F."/>
            <person name="Wang Y."/>
            <person name="Yang J."/>
            <person name="Guo H."/>
            <person name="Su D."/>
            <person name="Yu L."/>
        </authorList>
    </citation>
    <scope>NUCLEOTIDE SEQUENCE [LARGE SCALE GENOMIC DNA]</scope>
    <source>
        <strain evidence="2 3">YN2</strain>
    </source>
</reference>
<sequence>MTALDAAVPAPGRLPLAGIRVIEFSHMVMGPSCGMFLADLGADVIKIEPAPGGDNTRRLTGPAVGFFPTFNRNKRSLCVDLKSPAGLALVRRLAAGADVLVENFRPGGMEKMGLGLEALKADNPRLIYCSLKGFLPGPYEHRAALDEVVQMMGGLAYMTGPPGRPLRAGSSVNDIMGGLFGAFAVLAALRERDITGRGGQVQSGLFETNMVLVAQHMARTAVEGRDPTPFGDPDMKKPWPLYDIFDTADGGQVFVGVVTETQWRGFCTAFGLDDFLKDPGLARMADLAAARPRILERVGRVFRSLSKDELMARCEALGLPFSPINRPGDLFDDPHLLASGGLLPTDLTRTRDDDFHPAVAAASLPALPISLFDGRPGLTRQPPRIGEHGRDVAREAGLSESDISALLVAGVLVAPDTPAMEPA</sequence>